<sequence>MAYVPVPEHLGPAPARPPVTPRGGTGAVRDAARAVCRRGGGRTRG</sequence>
<feature type="region of interest" description="Disordered" evidence="1">
    <location>
        <begin position="1"/>
        <end position="29"/>
    </location>
</feature>
<proteinExistence type="predicted"/>
<dbReference type="KEGG" id="scy:SCATT_23840"/>
<dbReference type="HOGENOM" id="CLU_3205662_0_0_11"/>
<evidence type="ECO:0000313" key="3">
    <source>
        <dbReference type="Proteomes" id="UP000007842"/>
    </source>
</evidence>
<dbReference type="Proteomes" id="UP000007842">
    <property type="component" value="Chromosome"/>
</dbReference>
<accession>G8WRZ5</accession>
<organism evidence="2 3">
    <name type="scientific">Streptantibioticus cattleyicolor (strain ATCC 35852 / DSM 46488 / JCM 4925 / NBRC 14057 / NRRL 8057)</name>
    <name type="common">Streptomyces cattleya</name>
    <dbReference type="NCBI Taxonomy" id="1003195"/>
    <lineage>
        <taxon>Bacteria</taxon>
        <taxon>Bacillati</taxon>
        <taxon>Actinomycetota</taxon>
        <taxon>Actinomycetes</taxon>
        <taxon>Kitasatosporales</taxon>
        <taxon>Streptomycetaceae</taxon>
        <taxon>Streptantibioticus</taxon>
    </lineage>
</organism>
<dbReference type="AlphaFoldDB" id="G8WRZ5"/>
<evidence type="ECO:0000313" key="2">
    <source>
        <dbReference type="EMBL" id="AEW94755.1"/>
    </source>
</evidence>
<name>G8WRZ5_STREN</name>
<evidence type="ECO:0000256" key="1">
    <source>
        <dbReference type="SAM" id="MobiDB-lite"/>
    </source>
</evidence>
<dbReference type="EMBL" id="CP003219">
    <property type="protein sequence ID" value="AEW94755.1"/>
    <property type="molecule type" value="Genomic_DNA"/>
</dbReference>
<keyword evidence="3" id="KW-1185">Reference proteome</keyword>
<protein>
    <submittedName>
        <fullName evidence="2">Uncharacterized protein</fullName>
    </submittedName>
</protein>
<reference evidence="3" key="1">
    <citation type="submission" date="2011-12" db="EMBL/GenBank/DDBJ databases">
        <title>Complete genome sequence of Streptomyces cattleya strain DSM 46488.</title>
        <authorList>
            <person name="Ou H.-Y."/>
            <person name="Li P."/>
            <person name="Zhao C."/>
            <person name="O'Hagan D."/>
            <person name="Deng Z."/>
        </authorList>
    </citation>
    <scope>NUCLEOTIDE SEQUENCE [LARGE SCALE GENOMIC DNA]</scope>
    <source>
        <strain evidence="3">ATCC 35852 / DSM 46488 / JCM 4925 / NBRC 14057 / NRRL 8057</strain>
    </source>
</reference>
<dbReference type="STRING" id="1003195.SCATT_23840"/>
<gene>
    <name evidence="2" type="ordered locus">SCATT_23840</name>
</gene>